<protein>
    <submittedName>
        <fullName evidence="3">Uncharacterized protein</fullName>
    </submittedName>
</protein>
<evidence type="ECO:0000313" key="4">
    <source>
        <dbReference type="Proteomes" id="UP000324800"/>
    </source>
</evidence>
<sequence length="343" mass="40045">MESLAFMVMERIRQAREYQQKPNIKKLINGSDNKKIENTDEKSPIEYLLRVSTEKDREMIYKKANEAIEWIEENDGTPQMTLSAVNNLFDDLHKTIDPVFVRAEQCRIFDAVMKDARIRVANTTRVAESIREKMNIRLNKHKSEQMEHEAHLLEQKKQREQQKINQEMDNNQQGLDIEGWGDDEQKDNGIENIDNGKKLNDDLNIISEEQHTTENELDLELISDVEDASNYLSRWLDAAQLKHDTASPLEDPPVTVNDVINVINEMADMVRQSMTRDMERRAEFAERERQTLEARLQMEREILQNQISPGKDIQKDAQELNTDKSKLKKQKNELNQENSGPEL</sequence>
<feature type="coiled-coil region" evidence="1">
    <location>
        <begin position="143"/>
        <end position="170"/>
    </location>
</feature>
<dbReference type="Proteomes" id="UP000324800">
    <property type="component" value="Unassembled WGS sequence"/>
</dbReference>
<comment type="caution">
    <text evidence="3">The sequence shown here is derived from an EMBL/GenBank/DDBJ whole genome shotgun (WGS) entry which is preliminary data.</text>
</comment>
<evidence type="ECO:0000256" key="1">
    <source>
        <dbReference type="SAM" id="Coils"/>
    </source>
</evidence>
<dbReference type="AlphaFoldDB" id="A0A5J4WTD8"/>
<evidence type="ECO:0000313" key="3">
    <source>
        <dbReference type="EMBL" id="KAA6398294.1"/>
    </source>
</evidence>
<gene>
    <name evidence="3" type="ORF">EZS28_006178</name>
</gene>
<feature type="compositionally biased region" description="Basic and acidic residues" evidence="2">
    <location>
        <begin position="322"/>
        <end position="334"/>
    </location>
</feature>
<reference evidence="3 4" key="1">
    <citation type="submission" date="2019-03" db="EMBL/GenBank/DDBJ databases">
        <title>Single cell metagenomics reveals metabolic interactions within the superorganism composed of flagellate Streblomastix strix and complex community of Bacteroidetes bacteria on its surface.</title>
        <authorList>
            <person name="Treitli S.C."/>
            <person name="Kolisko M."/>
            <person name="Husnik F."/>
            <person name="Keeling P."/>
            <person name="Hampl V."/>
        </authorList>
    </citation>
    <scope>NUCLEOTIDE SEQUENCE [LARGE SCALE GENOMIC DNA]</scope>
    <source>
        <strain evidence="3">ST1C</strain>
    </source>
</reference>
<keyword evidence="1" id="KW-0175">Coiled coil</keyword>
<feature type="region of interest" description="Disordered" evidence="2">
    <location>
        <begin position="322"/>
        <end position="343"/>
    </location>
</feature>
<evidence type="ECO:0000256" key="2">
    <source>
        <dbReference type="SAM" id="MobiDB-lite"/>
    </source>
</evidence>
<name>A0A5J4WTD8_9EUKA</name>
<organism evidence="3 4">
    <name type="scientific">Streblomastix strix</name>
    <dbReference type="NCBI Taxonomy" id="222440"/>
    <lineage>
        <taxon>Eukaryota</taxon>
        <taxon>Metamonada</taxon>
        <taxon>Preaxostyla</taxon>
        <taxon>Oxymonadida</taxon>
        <taxon>Streblomastigidae</taxon>
        <taxon>Streblomastix</taxon>
    </lineage>
</organism>
<proteinExistence type="predicted"/>
<dbReference type="EMBL" id="SNRW01000989">
    <property type="protein sequence ID" value="KAA6398294.1"/>
    <property type="molecule type" value="Genomic_DNA"/>
</dbReference>
<accession>A0A5J4WTD8</accession>